<evidence type="ECO:0000313" key="2">
    <source>
        <dbReference type="EMBL" id="KKA16390.1"/>
    </source>
</evidence>
<evidence type="ECO:0000313" key="3">
    <source>
        <dbReference type="Proteomes" id="UP000053958"/>
    </source>
</evidence>
<dbReference type="RefSeq" id="XP_013323002.1">
    <property type="nucleotide sequence ID" value="XM_013467548.1"/>
</dbReference>
<keyword evidence="3" id="KW-1185">Reference proteome</keyword>
<dbReference type="EMBL" id="LASV01000779">
    <property type="protein sequence ID" value="KKA16390.1"/>
    <property type="molecule type" value="Genomic_DNA"/>
</dbReference>
<name>A0A0F4YE23_RASE3</name>
<feature type="domain" description="DDE-1" evidence="1">
    <location>
        <begin position="10"/>
        <end position="81"/>
    </location>
</feature>
<accession>A0A0F4YE23</accession>
<organism evidence="2 3">
    <name type="scientific">Rasamsonia emersonii (strain ATCC 16479 / CBS 393.64 / IMI 116815)</name>
    <dbReference type="NCBI Taxonomy" id="1408163"/>
    <lineage>
        <taxon>Eukaryota</taxon>
        <taxon>Fungi</taxon>
        <taxon>Dikarya</taxon>
        <taxon>Ascomycota</taxon>
        <taxon>Pezizomycotina</taxon>
        <taxon>Eurotiomycetes</taxon>
        <taxon>Eurotiomycetidae</taxon>
        <taxon>Eurotiales</taxon>
        <taxon>Trichocomaceae</taxon>
        <taxon>Rasamsonia</taxon>
    </lineage>
</organism>
<dbReference type="STRING" id="1408163.A0A0F4YE23"/>
<dbReference type="Proteomes" id="UP000053958">
    <property type="component" value="Unassembled WGS sequence"/>
</dbReference>
<dbReference type="Pfam" id="PF03184">
    <property type="entry name" value="DDE_1"/>
    <property type="match status" value="1"/>
</dbReference>
<dbReference type="InterPro" id="IPR004875">
    <property type="entry name" value="DDE_SF_endonuclease_dom"/>
</dbReference>
<protein>
    <recommendedName>
        <fullName evidence="1">DDE-1 domain-containing protein</fullName>
    </recommendedName>
</protein>
<gene>
    <name evidence="2" type="ORF">T310_10021</name>
</gene>
<comment type="caution">
    <text evidence="2">The sequence shown here is derived from an EMBL/GenBank/DDBJ whole genome shotgun (WGS) entry which is preliminary data.</text>
</comment>
<dbReference type="AlphaFoldDB" id="A0A0F4YE23"/>
<dbReference type="OrthoDB" id="4354814at2759"/>
<reference evidence="2 3" key="1">
    <citation type="submission" date="2015-04" db="EMBL/GenBank/DDBJ databases">
        <authorList>
            <person name="Heijne W.H."/>
            <person name="Fedorova N.D."/>
            <person name="Nierman W.C."/>
            <person name="Vollebregt A.W."/>
            <person name="Zhao Z."/>
            <person name="Wu L."/>
            <person name="Kumar M."/>
            <person name="Stam H."/>
            <person name="van den Berg M.A."/>
            <person name="Pel H.J."/>
        </authorList>
    </citation>
    <scope>NUCLEOTIDE SEQUENCE [LARGE SCALE GENOMIC DNA]</scope>
    <source>
        <strain evidence="2 3">CBS 393.64</strain>
    </source>
</reference>
<dbReference type="GeneID" id="25313078"/>
<feature type="non-terminal residue" evidence="2">
    <location>
        <position position="1"/>
    </location>
</feature>
<dbReference type="GO" id="GO:0003676">
    <property type="term" value="F:nucleic acid binding"/>
    <property type="evidence" value="ECO:0007669"/>
    <property type="project" value="InterPro"/>
</dbReference>
<sequence length="92" mass="10746">DLYSFIHSWRYRLLILDGHSSLATAGFDKFCVEKNIIPLYMLSHSSHLLQLLDVSCFLPLKHLYGQKIGEIIQKGIYTIDKEDFLYIYPTVH</sequence>
<evidence type="ECO:0000259" key="1">
    <source>
        <dbReference type="Pfam" id="PF03184"/>
    </source>
</evidence>
<proteinExistence type="predicted"/>